<dbReference type="Proteomes" id="UP000001964">
    <property type="component" value="Chromosome"/>
</dbReference>
<keyword evidence="2" id="KW-1185">Reference proteome</keyword>
<sequence precursor="true">MRALLGMLGLVFVTSCAHHPTGGMDGTGRASSGLVTHYRVAIEAALDDQQVAFVQTSSFTSLADGDDVHTIHFEALPAWVTDLSSAGSGERQDLEVSVRPSRLDGGVIFYEVMIVHADASTPQPFGLTENPGLSIASGDTAVVHLAQEAGEVYSRFTLDLNPVDAAD</sequence>
<dbReference type="KEGG" id="mmr:Mmar10_2411"/>
<gene>
    <name evidence="1" type="ordered locus">Mmar10_2411</name>
</gene>
<dbReference type="AlphaFoldDB" id="Q0ALZ0"/>
<dbReference type="HOGENOM" id="CLU_1592612_0_0_5"/>
<evidence type="ECO:0008006" key="3">
    <source>
        <dbReference type="Google" id="ProtNLM"/>
    </source>
</evidence>
<name>Q0ALZ0_MARMM</name>
<dbReference type="STRING" id="394221.Mmar10_2411"/>
<reference evidence="1 2" key="1">
    <citation type="submission" date="2006-08" db="EMBL/GenBank/DDBJ databases">
        <title>Complete sequence of Maricaulis maris MCS10.</title>
        <authorList>
            <consortium name="US DOE Joint Genome Institute"/>
            <person name="Copeland A."/>
            <person name="Lucas S."/>
            <person name="Lapidus A."/>
            <person name="Barry K."/>
            <person name="Detter J.C."/>
            <person name="Glavina del Rio T."/>
            <person name="Hammon N."/>
            <person name="Israni S."/>
            <person name="Dalin E."/>
            <person name="Tice H."/>
            <person name="Pitluck S."/>
            <person name="Saunders E."/>
            <person name="Brettin T."/>
            <person name="Bruce D."/>
            <person name="Han C."/>
            <person name="Tapia R."/>
            <person name="Gilna P."/>
            <person name="Schmutz J."/>
            <person name="Larimer F."/>
            <person name="Land M."/>
            <person name="Hauser L."/>
            <person name="Kyrpides N."/>
            <person name="Mikhailova N."/>
            <person name="Viollier P."/>
            <person name="Stephens C."/>
            <person name="Richardson P."/>
        </authorList>
    </citation>
    <scope>NUCLEOTIDE SEQUENCE [LARGE SCALE GENOMIC DNA]</scope>
    <source>
        <strain evidence="1 2">MCS10</strain>
    </source>
</reference>
<dbReference type="PROSITE" id="PS51257">
    <property type="entry name" value="PROKAR_LIPOPROTEIN"/>
    <property type="match status" value="1"/>
</dbReference>
<proteinExistence type="predicted"/>
<organism evidence="1 2">
    <name type="scientific">Maricaulis maris (strain MCS10)</name>
    <name type="common">Caulobacter maris</name>
    <dbReference type="NCBI Taxonomy" id="394221"/>
    <lineage>
        <taxon>Bacteria</taxon>
        <taxon>Pseudomonadati</taxon>
        <taxon>Pseudomonadota</taxon>
        <taxon>Alphaproteobacteria</taxon>
        <taxon>Maricaulales</taxon>
        <taxon>Maricaulaceae</taxon>
        <taxon>Maricaulis</taxon>
    </lineage>
</organism>
<dbReference type="EMBL" id="CP000449">
    <property type="protein sequence ID" value="ABI66703.1"/>
    <property type="molecule type" value="Genomic_DNA"/>
</dbReference>
<evidence type="ECO:0000313" key="2">
    <source>
        <dbReference type="Proteomes" id="UP000001964"/>
    </source>
</evidence>
<dbReference type="RefSeq" id="WP_011644348.1">
    <property type="nucleotide sequence ID" value="NC_008347.1"/>
</dbReference>
<protein>
    <recommendedName>
        <fullName evidence="3">Lipoprotein</fullName>
    </recommendedName>
</protein>
<evidence type="ECO:0000313" key="1">
    <source>
        <dbReference type="EMBL" id="ABI66703.1"/>
    </source>
</evidence>
<dbReference type="OrthoDB" id="9985760at2"/>
<accession>Q0ALZ0</accession>